<reference evidence="2 3" key="1">
    <citation type="journal article" date="2017" name="Syst. Appl. Microbiol.">
        <title>Soybeans inoculated with root zone soils of Canadian native legumes harbour diverse and novel Bradyrhizobium spp. that possess agricultural potential.</title>
        <authorList>
            <person name="Bromfield E.S.P."/>
            <person name="Cloutier S."/>
            <person name="Tambong J.T."/>
            <person name="Tran Thi T.V."/>
        </authorList>
    </citation>
    <scope>NUCLEOTIDE SEQUENCE [LARGE SCALE GENOMIC DNA]</scope>
    <source>
        <strain evidence="2 3">39S1MB</strain>
    </source>
</reference>
<dbReference type="Proteomes" id="UP000215884">
    <property type="component" value="Chromosome"/>
</dbReference>
<feature type="region of interest" description="Disordered" evidence="1">
    <location>
        <begin position="23"/>
        <end position="65"/>
    </location>
</feature>
<evidence type="ECO:0000313" key="3">
    <source>
        <dbReference type="Proteomes" id="UP000215884"/>
    </source>
</evidence>
<accession>A0A2U8PWI8</accession>
<evidence type="ECO:0000313" key="2">
    <source>
        <dbReference type="EMBL" id="AWM02082.1"/>
    </source>
</evidence>
<evidence type="ECO:0000256" key="1">
    <source>
        <dbReference type="SAM" id="MobiDB-lite"/>
    </source>
</evidence>
<keyword evidence="3" id="KW-1185">Reference proteome</keyword>
<sequence>MRNFPIASMLSCSILKGAAMELEPREDHGHVEPKTTERSEPGTGRFAFTTPFASEGLEQVRDSHC</sequence>
<reference evidence="2 3" key="2">
    <citation type="journal article" date="2019" name="Int. J. Syst. Evol. Microbiol.">
        <title>Description and complete genome sequence of Bradyrhizobium amphicarpaeae sp. nov., harbouring photosystem and nitrogen-fixation genes.</title>
        <authorList>
            <person name="Bromfield E.S.P."/>
            <person name="Cloutier S."/>
            <person name="Nguyen H.D.T."/>
        </authorList>
    </citation>
    <scope>NUCLEOTIDE SEQUENCE [LARGE SCALE GENOMIC DNA]</scope>
    <source>
        <strain evidence="2 3">39S1MB</strain>
    </source>
</reference>
<proteinExistence type="predicted"/>
<dbReference type="EMBL" id="CP029426">
    <property type="protein sequence ID" value="AWM02082.1"/>
    <property type="molecule type" value="Genomic_DNA"/>
</dbReference>
<dbReference type="AlphaFoldDB" id="A0A2U8PWI8"/>
<dbReference type="KEGG" id="brq:CIT40_19990"/>
<feature type="compositionally biased region" description="Basic and acidic residues" evidence="1">
    <location>
        <begin position="23"/>
        <end position="40"/>
    </location>
</feature>
<gene>
    <name evidence="2" type="ORF">CIT40_19990</name>
</gene>
<name>A0A2U8PWI8_9BRAD</name>
<protein>
    <submittedName>
        <fullName evidence="2">Uncharacterized protein</fullName>
    </submittedName>
</protein>
<organism evidence="2 3">
    <name type="scientific">Bradyrhizobium amphicarpaeae</name>
    <dbReference type="NCBI Taxonomy" id="1404768"/>
    <lineage>
        <taxon>Bacteria</taxon>
        <taxon>Pseudomonadati</taxon>
        <taxon>Pseudomonadota</taxon>
        <taxon>Alphaproteobacteria</taxon>
        <taxon>Hyphomicrobiales</taxon>
        <taxon>Nitrobacteraceae</taxon>
        <taxon>Bradyrhizobium</taxon>
    </lineage>
</organism>